<reference evidence="7" key="1">
    <citation type="submission" date="2015-04" db="EMBL/GenBank/DDBJ databases">
        <title>Genome sequence of Mycobacterium arupense GUC1.</title>
        <authorList>
            <person name="Greninger A.L."/>
            <person name="Cunningham G."/>
            <person name="Chiu C.Y."/>
            <person name="Miller S."/>
        </authorList>
    </citation>
    <scope>NUCLEOTIDE SEQUENCE [LARGE SCALE GENOMIC DNA]</scope>
    <source>
        <strain evidence="7">GUC1</strain>
    </source>
</reference>
<dbReference type="AlphaFoldDB" id="A0A0F5MXY3"/>
<dbReference type="EMBL" id="LASW01000052">
    <property type="protein sequence ID" value="KKB98887.1"/>
    <property type="molecule type" value="Genomic_DNA"/>
</dbReference>
<evidence type="ECO:0000256" key="2">
    <source>
        <dbReference type="ARBA" id="ARBA00022729"/>
    </source>
</evidence>
<dbReference type="InterPro" id="IPR000073">
    <property type="entry name" value="AB_hydrolase_1"/>
</dbReference>
<dbReference type="InterPro" id="IPR029058">
    <property type="entry name" value="AB_hydrolase_fold"/>
</dbReference>
<comment type="similarity">
    <text evidence="1">Belongs to the peptidase S33 family.</text>
</comment>
<dbReference type="STRING" id="342002.BST15_12225"/>
<dbReference type="RefSeq" id="WP_046189879.1">
    <property type="nucleotide sequence ID" value="NZ_JACKUJ010000045.1"/>
</dbReference>
<sequence>MSSPTRRDRTARTALTCLAIAMVALFVGSCTRMTPGQAIMAVPQLGQPVQWDKCRFTADTNIKVPADAQCGFIGVPVDYAKPQGAVARLAMIRFPATKTKIGSLVINPGGPGESGIETAVGLVSSLPRQVREQFDLVGFDPRGVASSRPAVWCNSDEENDRLRALDQVDYSPAGVERIENETKEYVERCLDKTGKEFLANVGTVNVARDLDAIREGLGDDKLTYLGYSYGTRIGSAYAEAYPQNVRAMILDGAVDPDADPIEEDLRQAEAFQGAFDDFAADCAKDADCPLGTDPAKAVDTYHSLVDPLVGKPAKTKDPRGLSYSDAIVGTIMALYSPTFWTHLNDGLSDLAAGRGDIMLSLADLYMRRDSSGHYTNATDARVAVNCVDQPPITDRAKVIEEDKRSREVAPFMSYGKFTGDAPLGTCAFWPVPPTSEPHAISVPDLPPTLVVSTTRDPATPYQAGVDLAKQLGGGLLTFNGTQHTVVFQGNECVDRYATRYLVDGTLPPTAAKC</sequence>
<dbReference type="Proteomes" id="UP000192327">
    <property type="component" value="Unassembled WGS sequence"/>
</dbReference>
<dbReference type="PANTHER" id="PTHR43248">
    <property type="entry name" value="2-SUCCINYL-6-HYDROXY-2,4-CYCLOHEXADIENE-1-CARBOXYLATE SYNTHASE"/>
    <property type="match status" value="1"/>
</dbReference>
<keyword evidence="3 5" id="KW-0378">Hydrolase</keyword>
<dbReference type="PATRIC" id="fig|342002.3.peg.880"/>
<dbReference type="SUPFAM" id="SSF53474">
    <property type="entry name" value="alpha/beta-Hydrolases"/>
    <property type="match status" value="1"/>
</dbReference>
<evidence type="ECO:0000256" key="1">
    <source>
        <dbReference type="ARBA" id="ARBA00010088"/>
    </source>
</evidence>
<gene>
    <name evidence="6" type="ORF">BST15_12225</name>
    <name evidence="5" type="ORF">WR43_12295</name>
</gene>
<evidence type="ECO:0000313" key="8">
    <source>
        <dbReference type="Proteomes" id="UP000192327"/>
    </source>
</evidence>
<dbReference type="Pfam" id="PF00561">
    <property type="entry name" value="Abhydrolase_1"/>
    <property type="match status" value="1"/>
</dbReference>
<evidence type="ECO:0000256" key="3">
    <source>
        <dbReference type="ARBA" id="ARBA00022801"/>
    </source>
</evidence>
<keyword evidence="8" id="KW-1185">Reference proteome</keyword>
<reference evidence="5" key="2">
    <citation type="submission" date="2015-04" db="EMBL/GenBank/DDBJ databases">
        <title>Genome sequence of Mycobacterium arupense strain GUC1.</title>
        <authorList>
            <person name="Greninger A.L."/>
            <person name="Cunningham G."/>
            <person name="Chiu C.Y."/>
            <person name="Miller S."/>
        </authorList>
    </citation>
    <scope>NUCLEOTIDE SEQUENCE</scope>
    <source>
        <strain evidence="5">GUC1</strain>
    </source>
</reference>
<dbReference type="PANTHER" id="PTHR43248:SF29">
    <property type="entry name" value="TRIPEPTIDYL AMINOPEPTIDASE"/>
    <property type="match status" value="1"/>
</dbReference>
<evidence type="ECO:0000259" key="4">
    <source>
        <dbReference type="Pfam" id="PF00561"/>
    </source>
</evidence>
<accession>A0A0F5MXY3</accession>
<comment type="caution">
    <text evidence="5">The sequence shown here is derived from an EMBL/GenBank/DDBJ whole genome shotgun (WGS) entry which is preliminary data.</text>
</comment>
<dbReference type="InterPro" id="IPR051601">
    <property type="entry name" value="Serine_prot/Carboxylest_S33"/>
</dbReference>
<proteinExistence type="inferred from homology"/>
<organism evidence="5 7">
    <name type="scientific">Mycolicibacter arupensis</name>
    <dbReference type="NCBI Taxonomy" id="342002"/>
    <lineage>
        <taxon>Bacteria</taxon>
        <taxon>Bacillati</taxon>
        <taxon>Actinomycetota</taxon>
        <taxon>Actinomycetes</taxon>
        <taxon>Mycobacteriales</taxon>
        <taxon>Mycobacteriaceae</taxon>
        <taxon>Mycolicibacter</taxon>
    </lineage>
</organism>
<reference evidence="6 8" key="3">
    <citation type="submission" date="2016-12" db="EMBL/GenBank/DDBJ databases">
        <title>The new phylogeny of genus Mycobacterium.</title>
        <authorList>
            <person name="Tortoli E."/>
            <person name="Trovato A."/>
            <person name="Cirillo D.M."/>
        </authorList>
    </citation>
    <scope>NUCLEOTIDE SEQUENCE [LARGE SCALE GENOMIC DNA]</scope>
    <source>
        <strain evidence="6 8">DSM 44942</strain>
    </source>
</reference>
<protein>
    <submittedName>
        <fullName evidence="5 6">Hydrolase</fullName>
    </submittedName>
</protein>
<name>A0A0F5MXY3_9MYCO</name>
<evidence type="ECO:0000313" key="6">
    <source>
        <dbReference type="EMBL" id="OQZ96554.1"/>
    </source>
</evidence>
<dbReference type="Gene3D" id="3.40.50.1820">
    <property type="entry name" value="alpha/beta hydrolase"/>
    <property type="match status" value="1"/>
</dbReference>
<feature type="domain" description="AB hydrolase-1" evidence="4">
    <location>
        <begin position="104"/>
        <end position="488"/>
    </location>
</feature>
<dbReference type="PROSITE" id="PS51257">
    <property type="entry name" value="PROKAR_LIPOPROTEIN"/>
    <property type="match status" value="1"/>
</dbReference>
<dbReference type="GO" id="GO:0016787">
    <property type="term" value="F:hydrolase activity"/>
    <property type="evidence" value="ECO:0007669"/>
    <property type="project" value="UniProtKB-KW"/>
</dbReference>
<dbReference type="Proteomes" id="UP000034416">
    <property type="component" value="Unassembled WGS sequence"/>
</dbReference>
<evidence type="ECO:0000313" key="5">
    <source>
        <dbReference type="EMBL" id="KKB98887.1"/>
    </source>
</evidence>
<dbReference type="OrthoDB" id="3252468at2"/>
<evidence type="ECO:0000313" key="7">
    <source>
        <dbReference type="Proteomes" id="UP000034416"/>
    </source>
</evidence>
<keyword evidence="2" id="KW-0732">Signal</keyword>
<dbReference type="EMBL" id="MVHH01000023">
    <property type="protein sequence ID" value="OQZ96554.1"/>
    <property type="molecule type" value="Genomic_DNA"/>
</dbReference>